<evidence type="ECO:0000256" key="1">
    <source>
        <dbReference type="SAM" id="MobiDB-lite"/>
    </source>
</evidence>
<gene>
    <name evidence="2" type="ORF">TGARI_316180B</name>
</gene>
<name>A0A139XNA9_TOXGO</name>
<evidence type="ECO:0000313" key="2">
    <source>
        <dbReference type="EMBL" id="KYF40265.1"/>
    </source>
</evidence>
<organism evidence="2 3">
    <name type="scientific">Toxoplasma gondii ARI</name>
    <dbReference type="NCBI Taxonomy" id="1074872"/>
    <lineage>
        <taxon>Eukaryota</taxon>
        <taxon>Sar</taxon>
        <taxon>Alveolata</taxon>
        <taxon>Apicomplexa</taxon>
        <taxon>Conoidasida</taxon>
        <taxon>Coccidia</taxon>
        <taxon>Eucoccidiorida</taxon>
        <taxon>Eimeriorina</taxon>
        <taxon>Sarcocystidae</taxon>
        <taxon>Toxoplasma</taxon>
    </lineage>
</organism>
<dbReference type="VEuPathDB" id="ToxoDB:TGARI_316180B"/>
<dbReference type="AlphaFoldDB" id="A0A139XNA9"/>
<feature type="non-terminal residue" evidence="2">
    <location>
        <position position="79"/>
    </location>
</feature>
<feature type="region of interest" description="Disordered" evidence="1">
    <location>
        <begin position="1"/>
        <end position="79"/>
    </location>
</feature>
<proteinExistence type="predicted"/>
<reference evidence="2 3" key="1">
    <citation type="journal article" date="2016" name="Nat. Commun.">
        <title>Local admixture of amplified and diversified secreted pathogenesis determinants shapes mosaic Toxoplasma gondii genomes.</title>
        <authorList>
            <person name="Lorenzi H."/>
            <person name="Khan A."/>
            <person name="Behnke M.S."/>
            <person name="Namasivayam S."/>
            <person name="Swapna L.S."/>
            <person name="Hadjithomas M."/>
            <person name="Karamycheva S."/>
            <person name="Pinney D."/>
            <person name="Brunk B.P."/>
            <person name="Ajioka J.W."/>
            <person name="Ajzenberg D."/>
            <person name="Boothroyd J.C."/>
            <person name="Boyle J.P."/>
            <person name="Darde M.L."/>
            <person name="Diaz-Miranda M.A."/>
            <person name="Dubey J.P."/>
            <person name="Fritz H.M."/>
            <person name="Gennari S.M."/>
            <person name="Gregory B.D."/>
            <person name="Kim K."/>
            <person name="Saeij J.P."/>
            <person name="Su C."/>
            <person name="White M.W."/>
            <person name="Zhu X.Q."/>
            <person name="Howe D.K."/>
            <person name="Rosenthal B.M."/>
            <person name="Grigg M.E."/>
            <person name="Parkinson J."/>
            <person name="Liu L."/>
            <person name="Kissinger J.C."/>
            <person name="Roos D.S."/>
            <person name="Sibley L.D."/>
        </authorList>
    </citation>
    <scope>NUCLEOTIDE SEQUENCE [LARGE SCALE GENOMIC DNA]</scope>
    <source>
        <strain evidence="2 3">ARI</strain>
    </source>
</reference>
<dbReference type="EMBL" id="AGQS02005516">
    <property type="protein sequence ID" value="KYF40265.1"/>
    <property type="molecule type" value="Genomic_DNA"/>
</dbReference>
<dbReference type="Proteomes" id="UP000074247">
    <property type="component" value="Unassembled WGS sequence"/>
</dbReference>
<feature type="compositionally biased region" description="Basic and acidic residues" evidence="1">
    <location>
        <begin position="45"/>
        <end position="68"/>
    </location>
</feature>
<protein>
    <submittedName>
        <fullName evidence="2">Uncharacterized protein</fullName>
    </submittedName>
</protein>
<feature type="compositionally biased region" description="Polar residues" evidence="1">
    <location>
        <begin position="69"/>
        <end position="79"/>
    </location>
</feature>
<feature type="non-terminal residue" evidence="2">
    <location>
        <position position="1"/>
    </location>
</feature>
<sequence>REDGGAPERRMGRLAQGAALASAVSSTGLGERERENFSAGLRGTDFLERREKTQCRDSRRRCRNETRASRQNRSCSRLH</sequence>
<feature type="compositionally biased region" description="Basic and acidic residues" evidence="1">
    <location>
        <begin position="1"/>
        <end position="11"/>
    </location>
</feature>
<comment type="caution">
    <text evidence="2">The sequence shown here is derived from an EMBL/GenBank/DDBJ whole genome shotgun (WGS) entry which is preliminary data.</text>
</comment>
<accession>A0A139XNA9</accession>
<evidence type="ECO:0000313" key="3">
    <source>
        <dbReference type="Proteomes" id="UP000074247"/>
    </source>
</evidence>